<accession>A0ABW9I6J5</accession>
<reference evidence="2 3" key="1">
    <citation type="submission" date="2024-12" db="EMBL/GenBank/DDBJ databases">
        <title>Forecasting of Potato common scab and diversities of Pathogenic streptomyces spp. in china.</title>
        <authorList>
            <person name="Handique U."/>
            <person name="Wu J."/>
        </authorList>
    </citation>
    <scope>NUCLEOTIDE SEQUENCE [LARGE SCALE GENOMIC DNA]</scope>
    <source>
        <strain evidence="2 3">ZRIMU1530</strain>
    </source>
</reference>
<proteinExistence type="predicted"/>
<name>A0ABW9I6J5_9ACTN</name>
<comment type="caution">
    <text evidence="2">The sequence shown here is derived from an EMBL/GenBank/DDBJ whole genome shotgun (WGS) entry which is preliminary data.</text>
</comment>
<dbReference type="EMBL" id="JBJVNI010000031">
    <property type="protein sequence ID" value="MFM9615064.1"/>
    <property type="molecule type" value="Genomic_DNA"/>
</dbReference>
<feature type="region of interest" description="Disordered" evidence="1">
    <location>
        <begin position="59"/>
        <end position="135"/>
    </location>
</feature>
<organism evidence="2 3">
    <name type="scientific">Streptomyces niveiscabiei</name>
    <dbReference type="NCBI Taxonomy" id="164115"/>
    <lineage>
        <taxon>Bacteria</taxon>
        <taxon>Bacillati</taxon>
        <taxon>Actinomycetota</taxon>
        <taxon>Actinomycetes</taxon>
        <taxon>Kitasatosporales</taxon>
        <taxon>Streptomycetaceae</taxon>
        <taxon>Streptomyces</taxon>
    </lineage>
</organism>
<evidence type="ECO:0000313" key="2">
    <source>
        <dbReference type="EMBL" id="MFM9615064.1"/>
    </source>
</evidence>
<evidence type="ECO:0000313" key="3">
    <source>
        <dbReference type="Proteomes" id="UP001631957"/>
    </source>
</evidence>
<evidence type="ECO:0008006" key="4">
    <source>
        <dbReference type="Google" id="ProtNLM"/>
    </source>
</evidence>
<evidence type="ECO:0000256" key="1">
    <source>
        <dbReference type="SAM" id="MobiDB-lite"/>
    </source>
</evidence>
<gene>
    <name evidence="2" type="ORF">ACKI18_41075</name>
</gene>
<dbReference type="RefSeq" id="WP_162689320.1">
    <property type="nucleotide sequence ID" value="NZ_JBJVNI010000031.1"/>
</dbReference>
<protein>
    <recommendedName>
        <fullName evidence="4">Secreted protein</fullName>
    </recommendedName>
</protein>
<feature type="compositionally biased region" description="Low complexity" evidence="1">
    <location>
        <begin position="93"/>
        <end position="115"/>
    </location>
</feature>
<dbReference type="Proteomes" id="UP001631957">
    <property type="component" value="Unassembled WGS sequence"/>
</dbReference>
<sequence>MSMRAVSISRDTRSVRRAGAALVLALVTLLHVLCCAHGPTAAEPLRADALTVSSSVACDPHRPGHGSHGGSSHCVDADEPTVQPPRDHPTGPLAPVTAVPAVLHPAAAPLPRLSGTPPPPLPPGNDRARLGVWRT</sequence>
<keyword evidence="3" id="KW-1185">Reference proteome</keyword>